<dbReference type="STRING" id="115783.SAMN02745119_00337"/>
<dbReference type="Gene3D" id="3.40.50.300">
    <property type="entry name" value="P-loop containing nucleotide triphosphate hydrolases"/>
    <property type="match status" value="1"/>
</dbReference>
<protein>
    <submittedName>
        <fullName evidence="1">Uncharacterized protein</fullName>
    </submittedName>
</protein>
<evidence type="ECO:0000313" key="2">
    <source>
        <dbReference type="Proteomes" id="UP000190102"/>
    </source>
</evidence>
<dbReference type="EMBL" id="FUWR01000001">
    <property type="protein sequence ID" value="SJZ37862.1"/>
    <property type="molecule type" value="Genomic_DNA"/>
</dbReference>
<dbReference type="Proteomes" id="UP000190102">
    <property type="component" value="Unassembled WGS sequence"/>
</dbReference>
<keyword evidence="2" id="KW-1185">Reference proteome</keyword>
<name>A0A1T4K624_9BACT</name>
<sequence>MSKVNQIQQALLELDGGQFQKLADAYLVGRGVGRVNSIGSVVAANKVKVGTPDALFATPNGTYIFAEYTTQQVGLLAKMKGDLSKCFDESKTGIPIDKIERVIFCFTGRLGTGEENELAEECQKKGVNLDLFGIDALAFDLYSKYPGLALDFLGVQIDTGQIVPPEQFITIYNKGKLATRLDLGFHFREEELSKLLNALETEKLVIVSGRAGVGKSRLVLELFRRFTDAHPEYEMFCIFGRNRDLWEDLQTHFRRPGKFLILVDDANRVSKFDYIVDIILYQREDQQIKVVVTVRDYALAKVLDAARPLGGCAEEEIGPFADDQIKGLITDEYDIHNYHYLNRIADIAQGNPRLAVMAAEVAKSESLSSISDVSGLYDSYFSSIRDDLKGEGADLRSTDLLKVSGIVSFFKAVDRTNEEMMCTVEKAFGIPRLAFWEAADRLHDLEVLNMHEDEVVRVSDQVLGTYLFYLAVFKERAIDFSVILEHFFPRLRQRLIDSINPVLNAFDSTYIINEMRPHIEVLYAKLEEERDTQGILHLLDVFWFVKRTDTLLWAQEMIEELEIETVDVVDVSFKKSSEAVSSPSILSILRPFACSYVEEARIALDLIIRYAIKRAKEIPLILRVITEDYGFMPESYLRKFEIQRGVIDVLSAHVKDGNPFVSRLFMSIALDFLGTHFSNHKAKDRRTIAFCQFDLHATPELVSLRKAIWVTLASLYMDLDLQKDVMRLIARYCSDRYRLRDSDFVESDAKEVLPFLESVLTPENYRHCIILNDVLDLLERHKIKIPEGLRERFCNNTYQVARTLLEEYFDQKIDERLSYEEFWQQKQAKLEQLTAGYTFDDYALFFDHCMVIQEALTEKQNTYQFALAVENTLCPLAERDSDLYELVLEYYLRLQEPIRLPGYQLVKKLYDIRGFDGTIRLLSGPEYPTKQRWLFYLHEVLPEEAVDNEKLAHLYNLYTTINLSDLPYGFDYLVKYLPLDSRIVAKVVSTIIAKLAKQPEFVGILEPLFNPHMEVGKKILEVFAHDHQLLKETYLAVEAGNRHSDYNGKLFSHLLDIDLAFAEEYVTWKYKISGKGWLSSHDDSRDYTFIWERTDHQEVINLLLNAVYEHEKDSYISIDPYLLAFFRLREGSSDMSIDIKKRQDDCLLRIIAERNKDINIMRYLFGVISEFLPERRLVFVEQFVQQNKSFDAFEGLPLEPNSWSSNGSWVPVLQGRVNFWESLLPMLNTVELLRHKQYVERHINDLHANIEREKKKDFMED</sequence>
<organism evidence="1 2">
    <name type="scientific">Trichlorobacter thiogenes</name>
    <dbReference type="NCBI Taxonomy" id="115783"/>
    <lineage>
        <taxon>Bacteria</taxon>
        <taxon>Pseudomonadati</taxon>
        <taxon>Thermodesulfobacteriota</taxon>
        <taxon>Desulfuromonadia</taxon>
        <taxon>Geobacterales</taxon>
        <taxon>Geobacteraceae</taxon>
        <taxon>Trichlorobacter</taxon>
    </lineage>
</organism>
<dbReference type="SUPFAM" id="SSF52540">
    <property type="entry name" value="P-loop containing nucleoside triphosphate hydrolases"/>
    <property type="match status" value="1"/>
</dbReference>
<gene>
    <name evidence="1" type="ORF">SAMN02745119_00337</name>
</gene>
<dbReference type="AlphaFoldDB" id="A0A1T4K624"/>
<dbReference type="RefSeq" id="WP_078788632.1">
    <property type="nucleotide sequence ID" value="NZ_FUWR01000001.1"/>
</dbReference>
<accession>A0A1T4K624</accession>
<dbReference type="InterPro" id="IPR027417">
    <property type="entry name" value="P-loop_NTPase"/>
</dbReference>
<reference evidence="2" key="1">
    <citation type="submission" date="2017-02" db="EMBL/GenBank/DDBJ databases">
        <authorList>
            <person name="Varghese N."/>
            <person name="Submissions S."/>
        </authorList>
    </citation>
    <scope>NUCLEOTIDE SEQUENCE [LARGE SCALE GENOMIC DNA]</scope>
    <source>
        <strain evidence="2">ATCC BAA-34</strain>
    </source>
</reference>
<proteinExistence type="predicted"/>
<evidence type="ECO:0000313" key="1">
    <source>
        <dbReference type="EMBL" id="SJZ37862.1"/>
    </source>
</evidence>
<dbReference type="OrthoDB" id="5377673at2"/>